<dbReference type="Pfam" id="PF05201">
    <property type="entry name" value="GlutR_N"/>
    <property type="match status" value="1"/>
</dbReference>
<dbReference type="Pfam" id="PF01488">
    <property type="entry name" value="Shikimate_DH"/>
    <property type="match status" value="1"/>
</dbReference>
<comment type="similarity">
    <text evidence="2 9 14">Belongs to the glutamyl-tRNA reductase family.</text>
</comment>
<evidence type="ECO:0000256" key="14">
    <source>
        <dbReference type="RuleBase" id="RU000584"/>
    </source>
</evidence>
<keyword evidence="4 9" id="KW-0521">NADP</keyword>
<dbReference type="InterPro" id="IPR006151">
    <property type="entry name" value="Shikm_DH/Glu-tRNA_Rdtase"/>
</dbReference>
<evidence type="ECO:0000259" key="15">
    <source>
        <dbReference type="Pfam" id="PF00745"/>
    </source>
</evidence>
<organism evidence="18 19">
    <name type="scientific">Candidatus Desulfovibrio kirbyi</name>
    <dbReference type="NCBI Taxonomy" id="2696086"/>
    <lineage>
        <taxon>Bacteria</taxon>
        <taxon>Pseudomonadati</taxon>
        <taxon>Thermodesulfobacteriota</taxon>
        <taxon>Desulfovibrionia</taxon>
        <taxon>Desulfovibrionales</taxon>
        <taxon>Desulfovibrionaceae</taxon>
        <taxon>Desulfovibrio</taxon>
    </lineage>
</organism>
<feature type="binding site" evidence="9 12">
    <location>
        <begin position="188"/>
        <end position="193"/>
    </location>
    <ligand>
        <name>NADP(+)</name>
        <dbReference type="ChEBI" id="CHEBI:58349"/>
    </ligand>
</feature>
<keyword evidence="5 9" id="KW-0560">Oxidoreductase</keyword>
<comment type="function">
    <text evidence="9">Catalyzes the NADPH-dependent reduction of glutamyl-tRNA(Glu) to glutamate 1-semialdehyde (GSA).</text>
</comment>
<evidence type="ECO:0000256" key="11">
    <source>
        <dbReference type="PIRSR" id="PIRSR000445-2"/>
    </source>
</evidence>
<evidence type="ECO:0000256" key="13">
    <source>
        <dbReference type="PIRSR" id="PIRSR000445-4"/>
    </source>
</evidence>
<dbReference type="FunFam" id="3.40.50.720:FF:000031">
    <property type="entry name" value="Glutamyl-tRNA reductase"/>
    <property type="match status" value="1"/>
</dbReference>
<feature type="site" description="Important for activity" evidence="9 13">
    <location>
        <position position="98"/>
    </location>
</feature>
<dbReference type="FunFam" id="3.30.460.30:FF:000001">
    <property type="entry name" value="Glutamyl-tRNA reductase"/>
    <property type="match status" value="1"/>
</dbReference>
<comment type="catalytic activity">
    <reaction evidence="7 9 14">
        <text>(S)-4-amino-5-oxopentanoate + tRNA(Glu) + NADP(+) = L-glutamyl-tRNA(Glu) + NADPH + H(+)</text>
        <dbReference type="Rhea" id="RHEA:12344"/>
        <dbReference type="Rhea" id="RHEA-COMP:9663"/>
        <dbReference type="Rhea" id="RHEA-COMP:9680"/>
        <dbReference type="ChEBI" id="CHEBI:15378"/>
        <dbReference type="ChEBI" id="CHEBI:57501"/>
        <dbReference type="ChEBI" id="CHEBI:57783"/>
        <dbReference type="ChEBI" id="CHEBI:58349"/>
        <dbReference type="ChEBI" id="CHEBI:78442"/>
        <dbReference type="ChEBI" id="CHEBI:78520"/>
        <dbReference type="EC" id="1.2.1.70"/>
    </reaction>
</comment>
<evidence type="ECO:0000256" key="4">
    <source>
        <dbReference type="ARBA" id="ARBA00022857"/>
    </source>
</evidence>
<evidence type="ECO:0000256" key="6">
    <source>
        <dbReference type="ARBA" id="ARBA00023244"/>
    </source>
</evidence>
<dbReference type="SUPFAM" id="SSF69075">
    <property type="entry name" value="Glutamyl tRNA-reductase dimerization domain"/>
    <property type="match status" value="1"/>
</dbReference>
<dbReference type="InterPro" id="IPR015895">
    <property type="entry name" value="4pyrrol_synth_GluRdtase_N"/>
</dbReference>
<dbReference type="CDD" id="cd05213">
    <property type="entry name" value="NAD_bind_Glutamyl_tRNA_reduct"/>
    <property type="match status" value="1"/>
</dbReference>
<dbReference type="PANTHER" id="PTHR43013">
    <property type="entry name" value="GLUTAMYL-TRNA REDUCTASE"/>
    <property type="match status" value="1"/>
</dbReference>
<dbReference type="Gene3D" id="3.40.50.720">
    <property type="entry name" value="NAD(P)-binding Rossmann-like Domain"/>
    <property type="match status" value="1"/>
</dbReference>
<dbReference type="SUPFAM" id="SSF69742">
    <property type="entry name" value="Glutamyl tRNA-reductase catalytic, N-terminal domain"/>
    <property type="match status" value="1"/>
</dbReference>
<dbReference type="InterPro" id="IPR018214">
    <property type="entry name" value="GluRdtase_CS"/>
</dbReference>
<dbReference type="EC" id="1.2.1.70" evidence="3 9"/>
<evidence type="ECO:0000256" key="5">
    <source>
        <dbReference type="ARBA" id="ARBA00023002"/>
    </source>
</evidence>
<feature type="active site" description="Nucleophile" evidence="9 10">
    <location>
        <position position="51"/>
    </location>
</feature>
<comment type="miscellaneous">
    <text evidence="9">During catalysis, the active site Cys acts as a nucleophile attacking the alpha-carbonyl group of tRNA-bound glutamate with the formation of a thioester intermediate between enzyme and glutamate, and the concomitant release of tRNA(Glu). The thioester intermediate is finally reduced by direct hydride transfer from NADPH, to form the product GSA.</text>
</comment>
<evidence type="ECO:0000256" key="7">
    <source>
        <dbReference type="ARBA" id="ARBA00047464"/>
    </source>
</evidence>
<feature type="domain" description="Tetrapyrrole biosynthesis glutamyl-tRNA reductase dimerisation" evidence="15">
    <location>
        <begin position="319"/>
        <end position="417"/>
    </location>
</feature>
<proteinExistence type="inferred from homology"/>
<feature type="binding site" evidence="9 11">
    <location>
        <begin position="113"/>
        <end position="115"/>
    </location>
    <ligand>
        <name>substrate</name>
    </ligand>
</feature>
<dbReference type="InterPro" id="IPR000343">
    <property type="entry name" value="4pyrrol_synth_GluRdtase"/>
</dbReference>
<dbReference type="InterPro" id="IPR036453">
    <property type="entry name" value="GluRdtase_dimer_dom_sf"/>
</dbReference>
<protein>
    <recommendedName>
        <fullName evidence="8 9">Glutamyl-tRNA reductase</fullName>
        <shortName evidence="9">GluTR</shortName>
        <ecNumber evidence="3 9">1.2.1.70</ecNumber>
    </recommendedName>
</protein>
<comment type="domain">
    <text evidence="9">Possesses an unusual extended V-shaped dimeric structure with each monomer consisting of three distinct domains arranged along a curved 'spinal' alpha-helix. The N-terminal catalytic domain specifically recognizes the glutamate moiety of the substrate. The second domain is the NADPH-binding domain, and the third C-terminal domain is responsible for dimerization.</text>
</comment>
<dbReference type="NCBIfam" id="TIGR01035">
    <property type="entry name" value="hemA"/>
    <property type="match status" value="1"/>
</dbReference>
<evidence type="ECO:0000256" key="1">
    <source>
        <dbReference type="ARBA" id="ARBA00005059"/>
    </source>
</evidence>
<comment type="subunit">
    <text evidence="9">Homodimer.</text>
</comment>
<keyword evidence="6 9" id="KW-0627">Porphyrin biosynthesis</keyword>
<reference evidence="18 19" key="1">
    <citation type="journal article" date="2020" name="ISME J.">
        <title>Parallel Reductive Genome Evolution in Desulfovibrio Ectosymbionts Independently Acquired by Trichonympha Protists in the Termite Gut.</title>
        <authorList>
            <person name="Takeuchi M."/>
            <person name="Kuwahara H."/>
            <person name="Murakami T."/>
            <person name="Takahashi K."/>
            <person name="Kajitani R."/>
            <person name="Toyoda A."/>
            <person name="Itoh T."/>
            <person name="Ohkuma M."/>
            <person name="Hongoh Y."/>
        </authorList>
    </citation>
    <scope>NUCLEOTIDE SEQUENCE [LARGE SCALE GENOMIC DNA]</scope>
    <source>
        <strain evidence="18">ZnDsv-02</strain>
    </source>
</reference>
<evidence type="ECO:0000256" key="8">
    <source>
        <dbReference type="ARBA" id="ARBA00068659"/>
    </source>
</evidence>
<dbReference type="GO" id="GO:0050661">
    <property type="term" value="F:NADP binding"/>
    <property type="evidence" value="ECO:0007669"/>
    <property type="project" value="InterPro"/>
</dbReference>
<evidence type="ECO:0000259" key="16">
    <source>
        <dbReference type="Pfam" id="PF01488"/>
    </source>
</evidence>
<evidence type="ECO:0000256" key="3">
    <source>
        <dbReference type="ARBA" id="ARBA00012970"/>
    </source>
</evidence>
<accession>A0A6L2R4S5</accession>
<dbReference type="PROSITE" id="PS00747">
    <property type="entry name" value="GLUTR"/>
    <property type="match status" value="1"/>
</dbReference>
<evidence type="ECO:0000256" key="12">
    <source>
        <dbReference type="PIRSR" id="PIRSR000445-3"/>
    </source>
</evidence>
<evidence type="ECO:0000313" key="19">
    <source>
        <dbReference type="Proteomes" id="UP000505077"/>
    </source>
</evidence>
<dbReference type="Gene3D" id="3.30.460.30">
    <property type="entry name" value="Glutamyl-tRNA reductase, N-terminal domain"/>
    <property type="match status" value="1"/>
</dbReference>
<feature type="domain" description="Quinate/shikimate 5-dehydrogenase/glutamyl-tRNA reductase" evidence="16">
    <location>
        <begin position="170"/>
        <end position="305"/>
    </location>
</feature>
<dbReference type="Proteomes" id="UP000505077">
    <property type="component" value="Unassembled WGS sequence"/>
</dbReference>
<dbReference type="HAMAP" id="MF_00087">
    <property type="entry name" value="Glu_tRNA_reductase"/>
    <property type="match status" value="1"/>
</dbReference>
<feature type="binding site" evidence="9 11">
    <location>
        <begin position="50"/>
        <end position="53"/>
    </location>
    <ligand>
        <name>substrate</name>
    </ligand>
</feature>
<dbReference type="PIRSF" id="PIRSF000445">
    <property type="entry name" value="4pyrrol_synth_GluRdtase"/>
    <property type="match status" value="1"/>
</dbReference>
<feature type="binding site" evidence="9 11">
    <location>
        <position position="119"/>
    </location>
    <ligand>
        <name>substrate</name>
    </ligand>
</feature>
<name>A0A6L2R4S5_9BACT</name>
<evidence type="ECO:0000259" key="17">
    <source>
        <dbReference type="Pfam" id="PF05201"/>
    </source>
</evidence>
<evidence type="ECO:0000256" key="2">
    <source>
        <dbReference type="ARBA" id="ARBA00005916"/>
    </source>
</evidence>
<comment type="pathway">
    <text evidence="1 9 14">Porphyrin-containing compound metabolism; protoporphyrin-IX biosynthesis; 5-aminolevulinate from L-glutamyl-tRNA(Glu): step 1/2.</text>
</comment>
<dbReference type="EMBL" id="BLLL01000003">
    <property type="protein sequence ID" value="GFH62586.1"/>
    <property type="molecule type" value="Genomic_DNA"/>
</dbReference>
<dbReference type="GO" id="GO:0019353">
    <property type="term" value="P:protoporphyrinogen IX biosynthetic process from glutamate"/>
    <property type="evidence" value="ECO:0007669"/>
    <property type="project" value="TreeGrafter"/>
</dbReference>
<evidence type="ECO:0000256" key="9">
    <source>
        <dbReference type="HAMAP-Rule" id="MF_00087"/>
    </source>
</evidence>
<dbReference type="GO" id="GO:0008883">
    <property type="term" value="F:glutamyl-tRNA reductase activity"/>
    <property type="evidence" value="ECO:0007669"/>
    <property type="project" value="UniProtKB-UniRule"/>
</dbReference>
<dbReference type="UniPathway" id="UPA00251">
    <property type="reaction ID" value="UER00316"/>
</dbReference>
<comment type="caution">
    <text evidence="18">The sequence shown here is derived from an EMBL/GenBank/DDBJ whole genome shotgun (WGS) entry which is preliminary data.</text>
</comment>
<dbReference type="InterPro" id="IPR036291">
    <property type="entry name" value="NAD(P)-bd_dom_sf"/>
</dbReference>
<evidence type="ECO:0000256" key="10">
    <source>
        <dbReference type="PIRSR" id="PIRSR000445-1"/>
    </source>
</evidence>
<dbReference type="InterPro" id="IPR015896">
    <property type="entry name" value="4pyrrol_synth_GluRdtase_dimer"/>
</dbReference>
<dbReference type="AlphaFoldDB" id="A0A6L2R4S5"/>
<dbReference type="SUPFAM" id="SSF51735">
    <property type="entry name" value="NAD(P)-binding Rossmann-fold domains"/>
    <property type="match status" value="1"/>
</dbReference>
<dbReference type="PANTHER" id="PTHR43013:SF1">
    <property type="entry name" value="GLUTAMYL-TRNA REDUCTASE"/>
    <property type="match status" value="1"/>
</dbReference>
<feature type="binding site" evidence="9 11">
    <location>
        <position position="108"/>
    </location>
    <ligand>
        <name>substrate</name>
    </ligand>
</feature>
<evidence type="ECO:0000313" key="18">
    <source>
        <dbReference type="EMBL" id="GFH62586.1"/>
    </source>
</evidence>
<dbReference type="InterPro" id="IPR036343">
    <property type="entry name" value="GluRdtase_N_sf"/>
</dbReference>
<sequence length="434" mass="47985">MDRTLFLLGINHRTTGVAVRERFSLANHCDQEHWAVPCTAAVQESVILSTCNRVEILAAGTEEAPEQTLRAWAGATKTDSAELKSYVYVYKHLDAARHLFSVASSLDSMVLGEPQILGQLKTAYRAAVECKTTGVLLNNLLHRAFFVAKRVRSETAIASSAVSISYAAVELAKRIFGNMSMRKALLVGAGEMSELAARHLLQSGVSEILVANRTNAKAQALAEQFHGCAVTFENLTNCLAEVDIVITSTGSTYPLLNARDINAVLKLRKNRPMFFIDIAVPRDIDPDVNNLDNVYLYDIDDLKDVVEENTATRRDEAIKASAIVEEEVASFARWLSGLDIQPSIVDLISHTETIARKELDKTLKRLGHVSDRERAAMETMVAALVRKLNHAPIMFLKRCGMDGNAAHVSMLRRMYSLDKKACPARKNRNALLYD</sequence>
<dbReference type="Pfam" id="PF00745">
    <property type="entry name" value="GlutR_dimer"/>
    <property type="match status" value="1"/>
</dbReference>
<gene>
    <name evidence="9 18" type="primary">hemA</name>
    <name evidence="18" type="ORF">ZNDK_0357</name>
</gene>
<feature type="domain" description="Glutamyl-tRNA reductase N-terminal" evidence="17">
    <location>
        <begin position="8"/>
        <end position="155"/>
    </location>
</feature>